<gene>
    <name evidence="3" type="ORF">BST47_04215</name>
</gene>
<dbReference type="Gene3D" id="1.10.30.50">
    <property type="match status" value="1"/>
</dbReference>
<dbReference type="InterPro" id="IPR003615">
    <property type="entry name" value="HNH_nuc"/>
</dbReference>
<dbReference type="InterPro" id="IPR002711">
    <property type="entry name" value="HNH"/>
</dbReference>
<evidence type="ECO:0000313" key="3">
    <source>
        <dbReference type="EMBL" id="ORB67998.1"/>
    </source>
</evidence>
<comment type="caution">
    <text evidence="3">The sequence shown here is derived from an EMBL/GenBank/DDBJ whole genome shotgun (WGS) entry which is preliminary data.</text>
</comment>
<feature type="compositionally biased region" description="Basic and acidic residues" evidence="1">
    <location>
        <begin position="106"/>
        <end position="117"/>
    </location>
</feature>
<dbReference type="Pfam" id="PF01844">
    <property type="entry name" value="HNH"/>
    <property type="match status" value="1"/>
</dbReference>
<feature type="compositionally biased region" description="Basic and acidic residues" evidence="1">
    <location>
        <begin position="11"/>
        <end position="28"/>
    </location>
</feature>
<dbReference type="EMBL" id="MVIM01000002">
    <property type="protein sequence ID" value="ORB67998.1"/>
    <property type="molecule type" value="Genomic_DNA"/>
</dbReference>
<dbReference type="GO" id="GO:0004519">
    <property type="term" value="F:endonuclease activity"/>
    <property type="evidence" value="ECO:0007669"/>
    <property type="project" value="InterPro"/>
</dbReference>
<feature type="domain" description="HNH nuclease" evidence="2">
    <location>
        <begin position="36"/>
        <end position="86"/>
    </location>
</feature>
<dbReference type="CDD" id="cd00085">
    <property type="entry name" value="HNHc"/>
    <property type="match status" value="1"/>
</dbReference>
<keyword evidence="4" id="KW-1185">Reference proteome</keyword>
<sequence>MGKCSSCVKNRTAEPRPDHNWLTSDRRTGLPADWDSRRRKALSRDGYRCQLRWRGCTEKATDVDHRRRGNDHALSNLQSVCSTCHKQKTAKESAARKAALKARARRPAERHPGELHA</sequence>
<proteinExistence type="predicted"/>
<feature type="region of interest" description="Disordered" evidence="1">
    <location>
        <begin position="92"/>
        <end position="117"/>
    </location>
</feature>
<accession>A0A1X0JYK7</accession>
<dbReference type="GO" id="GO:0008270">
    <property type="term" value="F:zinc ion binding"/>
    <property type="evidence" value="ECO:0007669"/>
    <property type="project" value="InterPro"/>
</dbReference>
<dbReference type="GO" id="GO:0003676">
    <property type="term" value="F:nucleic acid binding"/>
    <property type="evidence" value="ECO:0007669"/>
    <property type="project" value="InterPro"/>
</dbReference>
<dbReference type="Proteomes" id="UP000192411">
    <property type="component" value="Unassembled WGS sequence"/>
</dbReference>
<organism evidence="3 4">
    <name type="scientific">Mycolicibacterium tusciae</name>
    <dbReference type="NCBI Taxonomy" id="75922"/>
    <lineage>
        <taxon>Bacteria</taxon>
        <taxon>Bacillati</taxon>
        <taxon>Actinomycetota</taxon>
        <taxon>Actinomycetes</taxon>
        <taxon>Mycobacteriales</taxon>
        <taxon>Mycobacteriaceae</taxon>
        <taxon>Mycolicibacterium</taxon>
    </lineage>
</organism>
<feature type="region of interest" description="Disordered" evidence="1">
    <location>
        <begin position="1"/>
        <end position="32"/>
    </location>
</feature>
<dbReference type="OrthoDB" id="3234360at2"/>
<reference evidence="3 4" key="1">
    <citation type="submission" date="2017-02" db="EMBL/GenBank/DDBJ databases">
        <title>The new phylogeny of genus Mycobacterium.</title>
        <authorList>
            <person name="Tortoli E."/>
            <person name="Trovato A."/>
            <person name="Cirillo D.M."/>
        </authorList>
    </citation>
    <scope>NUCLEOTIDE SEQUENCE [LARGE SCALE GENOMIC DNA]</scope>
    <source>
        <strain evidence="3 4">DSM 44338</strain>
    </source>
</reference>
<evidence type="ECO:0000256" key="1">
    <source>
        <dbReference type="SAM" id="MobiDB-lite"/>
    </source>
</evidence>
<evidence type="ECO:0000259" key="2">
    <source>
        <dbReference type="SMART" id="SM00507"/>
    </source>
</evidence>
<protein>
    <recommendedName>
        <fullName evidence="2">HNH nuclease domain-containing protein</fullName>
    </recommendedName>
</protein>
<evidence type="ECO:0000313" key="4">
    <source>
        <dbReference type="Proteomes" id="UP000192411"/>
    </source>
</evidence>
<dbReference type="SMART" id="SM00507">
    <property type="entry name" value="HNHc"/>
    <property type="match status" value="1"/>
</dbReference>
<dbReference type="STRING" id="75922.BST47_04215"/>
<name>A0A1X0JYK7_9MYCO</name>
<dbReference type="AlphaFoldDB" id="A0A1X0JYK7"/>